<reference evidence="2" key="1">
    <citation type="submission" date="2011-06" db="EMBL/GenBank/DDBJ databases">
        <title>The complete genome of chromosome of Runella slithyformis DSM 19594.</title>
        <authorList>
            <consortium name="US DOE Joint Genome Institute (JGI-PGF)"/>
            <person name="Lucas S."/>
            <person name="Han J."/>
            <person name="Lapidus A."/>
            <person name="Bruce D."/>
            <person name="Goodwin L."/>
            <person name="Pitluck S."/>
            <person name="Peters L."/>
            <person name="Kyrpides N."/>
            <person name="Mavromatis K."/>
            <person name="Ivanova N."/>
            <person name="Ovchinnikova G."/>
            <person name="Zhang X."/>
            <person name="Misra M."/>
            <person name="Detter J.C."/>
            <person name="Tapia R."/>
            <person name="Han C."/>
            <person name="Land M."/>
            <person name="Hauser L."/>
            <person name="Markowitz V."/>
            <person name="Cheng J.-F."/>
            <person name="Hugenholtz P."/>
            <person name="Woyke T."/>
            <person name="Wu D."/>
            <person name="Tindall B."/>
            <person name="Faehrich R."/>
            <person name="Brambilla E."/>
            <person name="Klenk H.-P."/>
            <person name="Eisen J.A."/>
        </authorList>
    </citation>
    <scope>NUCLEOTIDE SEQUENCE [LARGE SCALE GENOMIC DNA]</scope>
    <source>
        <strain evidence="2">ATCC 29530 / DSM 19594 / LMG 11500 / NCIMB 11436 / LSU 4</strain>
    </source>
</reference>
<protein>
    <recommendedName>
        <fullName evidence="3">Carboxypeptidase-like regulatory domain-containing protein</fullName>
    </recommendedName>
</protein>
<name>A0A7U3ZPW5_RUNSL</name>
<organism evidence="1 2">
    <name type="scientific">Runella slithyformis (strain ATCC 29530 / DSM 19594 / LMG 11500 / NCIMB 11436 / LSU 4)</name>
    <dbReference type="NCBI Taxonomy" id="761193"/>
    <lineage>
        <taxon>Bacteria</taxon>
        <taxon>Pseudomonadati</taxon>
        <taxon>Bacteroidota</taxon>
        <taxon>Cytophagia</taxon>
        <taxon>Cytophagales</taxon>
        <taxon>Spirosomataceae</taxon>
        <taxon>Runella</taxon>
    </lineage>
</organism>
<dbReference type="KEGG" id="rsi:Runsl_4877"/>
<evidence type="ECO:0008006" key="3">
    <source>
        <dbReference type="Google" id="ProtNLM"/>
    </source>
</evidence>
<sequence>MYLPEGFLLHLRFNDKVISDKIIIRITLNIATSPPCYGVSSIKKPKRIDRTLKLFYFQQAFVSIDIHASTFPPVIRRFPLFYILSTQLAVVLFLSLNGYCQTTYTISGRVTDAQTGVPIPFAGVAIKGKSAGVTTNFEGFYALKTTQMGDSLMVSSMNYRTRIKAIRKDSINQVIDFQLLSSEIKLQEVKIYAGENPAYNILRKVIKNKPAHNPNRLTAYEYESYNKIEVDVDNLSERFKKRRSIRKITEAVDKFEKIAGEDGRPVIPIYLSESLSNYYFREDPRKKKEQILKTKISGIAVTDGSLISQLIGSSFQQYNFYQNWLSIVEKDFHSPIADGWKNTYEYYLIDTTLVGGYWCYQIDYEPKREQDLAFNGSIWIDTLTHALVQVDASVGKRANINFIERIKIQQEYEQIGDSTWMPVKSRVLIDVAELTDSTAGMLVKFYTSNRNVTVNRPRPPKFYDYPLELSEDYRDYPEGYWDKARHEPLTTGEQTAYRLIDSVKHVPVVRTYMEVLNMAVNGYKRIPKLNIDAGPFLYLYSNNIIEGHRIRLGGKTNPDFSRKWVLSGHAAYGTLDQKWKYNVSVDYIFSRKPWTIGGISHSYDLERIGLSSEAIGNNVLFGAMTRWGAYRRGYFEGVSSAYLKRELFRGFTQTVGIRHRSFEPMYAFAYRTAPGMGDRSPTKSNYQNSELFFETRWGKDEVFIYNDNERLTLGTQRWPLVIFRYQLGMKNLMNSDFNYHRLSLNVKQNFRIGILGRSYYNLTLGYIPSTLPYPMLYTPLGNESFFYVDNAFNLMNYFEFVSDRYVQLRYEHNFEGLLFNRIPAIKRLKWRFLANAKVLYGSVRPANLNLLATTDALGRPVLGFSTLAKAPYVEVGYAIDNIFKVLRVDAVHRITYRQNPGITPFAVKFSFWFNI</sequence>
<evidence type="ECO:0000313" key="1">
    <source>
        <dbReference type="EMBL" id="AEI51187.1"/>
    </source>
</evidence>
<dbReference type="Proteomes" id="UP000000493">
    <property type="component" value="Chromosome"/>
</dbReference>
<dbReference type="Pfam" id="PF18939">
    <property type="entry name" value="DUF5686"/>
    <property type="match status" value="1"/>
</dbReference>
<dbReference type="InterPro" id="IPR008969">
    <property type="entry name" value="CarboxyPept-like_regulatory"/>
</dbReference>
<dbReference type="Gene3D" id="2.60.40.1120">
    <property type="entry name" value="Carboxypeptidase-like, regulatory domain"/>
    <property type="match status" value="1"/>
</dbReference>
<dbReference type="AlphaFoldDB" id="A0A7U3ZPW5"/>
<dbReference type="InterPro" id="IPR043741">
    <property type="entry name" value="DUF5686"/>
</dbReference>
<dbReference type="EMBL" id="CP002859">
    <property type="protein sequence ID" value="AEI51187.1"/>
    <property type="molecule type" value="Genomic_DNA"/>
</dbReference>
<gene>
    <name evidence="1" type="ordered locus">Runsl_4877</name>
</gene>
<dbReference type="SUPFAM" id="SSF49464">
    <property type="entry name" value="Carboxypeptidase regulatory domain-like"/>
    <property type="match status" value="1"/>
</dbReference>
<reference evidence="1 2" key="2">
    <citation type="journal article" date="2012" name="Stand. Genomic Sci.">
        <title>Complete genome sequence of the aquatic bacterium Runella slithyformis type strain (LSU 4(T)).</title>
        <authorList>
            <person name="Copeland A."/>
            <person name="Zhang X."/>
            <person name="Misra M."/>
            <person name="Lapidus A."/>
            <person name="Nolan M."/>
            <person name="Lucas S."/>
            <person name="Deshpande S."/>
            <person name="Cheng J.F."/>
            <person name="Tapia R."/>
            <person name="Goodwin L.A."/>
            <person name="Pitluck S."/>
            <person name="Liolios K."/>
            <person name="Pagani I."/>
            <person name="Ivanova N."/>
            <person name="Mikhailova N."/>
            <person name="Pati A."/>
            <person name="Chen A."/>
            <person name="Palaniappan K."/>
            <person name="Land M."/>
            <person name="Hauser L."/>
            <person name="Pan C."/>
            <person name="Jeffries C.D."/>
            <person name="Detter J.C."/>
            <person name="Brambilla E.M."/>
            <person name="Rohde M."/>
            <person name="Djao O.D."/>
            <person name="Goker M."/>
            <person name="Sikorski J."/>
            <person name="Tindall B.J."/>
            <person name="Woyke T."/>
            <person name="Bristow J."/>
            <person name="Eisen J.A."/>
            <person name="Markowitz V."/>
            <person name="Hugenholtz P."/>
            <person name="Kyrpides N.C."/>
            <person name="Klenk H.P."/>
            <person name="Mavromatis K."/>
        </authorList>
    </citation>
    <scope>NUCLEOTIDE SEQUENCE [LARGE SCALE GENOMIC DNA]</scope>
    <source>
        <strain evidence="2">ATCC 29530 / DSM 19594 / LMG 11500 / NCIMB 11436 / LSU 4</strain>
    </source>
</reference>
<dbReference type="Pfam" id="PF13715">
    <property type="entry name" value="CarbopepD_reg_2"/>
    <property type="match status" value="1"/>
</dbReference>
<keyword evidence="2" id="KW-1185">Reference proteome</keyword>
<accession>A0A7U3ZPW5</accession>
<proteinExistence type="predicted"/>
<evidence type="ECO:0000313" key="2">
    <source>
        <dbReference type="Proteomes" id="UP000000493"/>
    </source>
</evidence>